<protein>
    <submittedName>
        <fullName evidence="3">Efflux RND transporter periplasmic adaptor subunit</fullName>
    </submittedName>
</protein>
<proteinExistence type="inferred from homology"/>
<dbReference type="NCBIfam" id="TIGR01730">
    <property type="entry name" value="RND_mfp"/>
    <property type="match status" value="1"/>
</dbReference>
<evidence type="ECO:0000256" key="2">
    <source>
        <dbReference type="SAM" id="Coils"/>
    </source>
</evidence>
<organism evidence="3 4">
    <name type="scientific">Pseudobowmanella zhangzhouensis</name>
    <dbReference type="NCBI Taxonomy" id="1537679"/>
    <lineage>
        <taxon>Bacteria</taxon>
        <taxon>Pseudomonadati</taxon>
        <taxon>Pseudomonadota</taxon>
        <taxon>Gammaproteobacteria</taxon>
        <taxon>Alteromonadales</taxon>
        <taxon>Alteromonadaceae</taxon>
    </lineage>
</organism>
<keyword evidence="4" id="KW-1185">Reference proteome</keyword>
<dbReference type="SUPFAM" id="SSF111369">
    <property type="entry name" value="HlyD-like secretion proteins"/>
    <property type="match status" value="1"/>
</dbReference>
<feature type="coiled-coil region" evidence="2">
    <location>
        <begin position="157"/>
        <end position="184"/>
    </location>
</feature>
<dbReference type="PANTHER" id="PTHR30469">
    <property type="entry name" value="MULTIDRUG RESISTANCE PROTEIN MDTA"/>
    <property type="match status" value="1"/>
</dbReference>
<evidence type="ECO:0000313" key="4">
    <source>
        <dbReference type="Proteomes" id="UP001596364"/>
    </source>
</evidence>
<dbReference type="Gene3D" id="2.40.50.100">
    <property type="match status" value="1"/>
</dbReference>
<dbReference type="PANTHER" id="PTHR30469:SF12">
    <property type="entry name" value="MULTIDRUG RESISTANCE PROTEIN MDTA"/>
    <property type="match status" value="1"/>
</dbReference>
<sequence length="399" mass="43689">MKSNPLKVALPVLILLGAIAVMAIMIMSKQPPEKKSEPDKGFLVNTMLVEKRDVQFVVPSQGTLLPKVETNLVSQVSARVLEVAPQFIEGGFFKQGDVLVQLEQADYITDLKLAEAELARVEAALQEEIARGKVAAEEWKTVKSSVAPELGLRKPQLATAQANLRAAKAQYERAQRNLERTTIRAPFDGLVKSKNVDIGQFVGMGSQMGVLYATDIAEVRLPLSDNELAYLQQRSEGQSIPVTLTARVAGKAHQWQAELVRNEGVVDQSSRVIYVVAELRDPYARNEQTQQTPIQFGRFVNATITGSAAQDVVVVPRHVVRMDGTLLVTDATRKLMIREVDILRSDEDNAYISSGVQPGELIITSAVPNAVDGMALRLPSDKVKDDNEEQVELASKGVN</sequence>
<reference evidence="4" key="1">
    <citation type="journal article" date="2019" name="Int. J. Syst. Evol. Microbiol.">
        <title>The Global Catalogue of Microorganisms (GCM) 10K type strain sequencing project: providing services to taxonomists for standard genome sequencing and annotation.</title>
        <authorList>
            <consortium name="The Broad Institute Genomics Platform"/>
            <consortium name="The Broad Institute Genome Sequencing Center for Infectious Disease"/>
            <person name="Wu L."/>
            <person name="Ma J."/>
        </authorList>
    </citation>
    <scope>NUCLEOTIDE SEQUENCE [LARGE SCALE GENOMIC DNA]</scope>
    <source>
        <strain evidence="4">CGMCC 1.16031</strain>
    </source>
</reference>
<dbReference type="EMBL" id="JBHSUS010000001">
    <property type="protein sequence ID" value="MFC6440740.1"/>
    <property type="molecule type" value="Genomic_DNA"/>
</dbReference>
<dbReference type="Gene3D" id="1.10.287.470">
    <property type="entry name" value="Helix hairpin bin"/>
    <property type="match status" value="1"/>
</dbReference>
<dbReference type="InterPro" id="IPR006143">
    <property type="entry name" value="RND_pump_MFP"/>
</dbReference>
<name>A0ABW1XN72_9ALTE</name>
<accession>A0ABW1XN72</accession>
<evidence type="ECO:0000313" key="3">
    <source>
        <dbReference type="EMBL" id="MFC6440740.1"/>
    </source>
</evidence>
<keyword evidence="2" id="KW-0175">Coiled coil</keyword>
<dbReference type="RefSeq" id="WP_131259696.1">
    <property type="nucleotide sequence ID" value="NZ_JBHSUS010000001.1"/>
</dbReference>
<dbReference type="Gene3D" id="2.40.30.170">
    <property type="match status" value="1"/>
</dbReference>
<gene>
    <name evidence="3" type="ORF">ACFP85_11360</name>
</gene>
<evidence type="ECO:0000256" key="1">
    <source>
        <dbReference type="ARBA" id="ARBA00009477"/>
    </source>
</evidence>
<comment type="similarity">
    <text evidence="1">Belongs to the membrane fusion protein (MFP) (TC 8.A.1) family.</text>
</comment>
<dbReference type="Gene3D" id="2.40.420.20">
    <property type="match status" value="1"/>
</dbReference>
<comment type="caution">
    <text evidence="3">The sequence shown here is derived from an EMBL/GenBank/DDBJ whole genome shotgun (WGS) entry which is preliminary data.</text>
</comment>
<dbReference type="Proteomes" id="UP001596364">
    <property type="component" value="Unassembled WGS sequence"/>
</dbReference>